<dbReference type="GO" id="GO:0005412">
    <property type="term" value="F:D-glucose:sodium symporter activity"/>
    <property type="evidence" value="ECO:0007669"/>
    <property type="project" value="TreeGrafter"/>
</dbReference>
<feature type="transmembrane region" description="Helical" evidence="7">
    <location>
        <begin position="579"/>
        <end position="596"/>
    </location>
</feature>
<dbReference type="GO" id="GO:0005886">
    <property type="term" value="C:plasma membrane"/>
    <property type="evidence" value="ECO:0007669"/>
    <property type="project" value="TreeGrafter"/>
</dbReference>
<keyword evidence="9" id="KW-1185">Reference proteome</keyword>
<gene>
    <name evidence="8" type="ORF">EGI31_13880</name>
</gene>
<evidence type="ECO:0000256" key="4">
    <source>
        <dbReference type="ARBA" id="ARBA00022989"/>
    </source>
</evidence>
<comment type="subcellular location">
    <subcellularLocation>
        <location evidence="1">Membrane</location>
        <topology evidence="1">Multi-pass membrane protein</topology>
    </subcellularLocation>
</comment>
<dbReference type="NCBIfam" id="TIGR00813">
    <property type="entry name" value="sss"/>
    <property type="match status" value="1"/>
</dbReference>
<feature type="transmembrane region" description="Helical" evidence="7">
    <location>
        <begin position="412"/>
        <end position="432"/>
    </location>
</feature>
<comment type="similarity">
    <text evidence="2 6">Belongs to the sodium:solute symporter (SSF) (TC 2.A.21) family.</text>
</comment>
<feature type="transmembrane region" description="Helical" evidence="7">
    <location>
        <begin position="380"/>
        <end position="400"/>
    </location>
</feature>
<dbReference type="PANTHER" id="PTHR11819:SF195">
    <property type="entry name" value="SODIUM_GLUCOSE COTRANSPORTER 4"/>
    <property type="match status" value="1"/>
</dbReference>
<protein>
    <submittedName>
        <fullName evidence="8">Sodium:solute symporter</fullName>
    </submittedName>
</protein>
<evidence type="ECO:0000256" key="5">
    <source>
        <dbReference type="ARBA" id="ARBA00023136"/>
    </source>
</evidence>
<feature type="transmembrane region" description="Helical" evidence="7">
    <location>
        <begin position="121"/>
        <end position="142"/>
    </location>
</feature>
<dbReference type="InterPro" id="IPR038377">
    <property type="entry name" value="Na/Glc_symporter_sf"/>
</dbReference>
<dbReference type="Gene3D" id="1.20.1730.10">
    <property type="entry name" value="Sodium/glucose cotransporter"/>
    <property type="match status" value="1"/>
</dbReference>
<accession>A0AAE3H4U1</accession>
<evidence type="ECO:0000256" key="6">
    <source>
        <dbReference type="RuleBase" id="RU362091"/>
    </source>
</evidence>
<feature type="transmembrane region" description="Helical" evidence="7">
    <location>
        <begin position="238"/>
        <end position="255"/>
    </location>
</feature>
<dbReference type="AlphaFoldDB" id="A0AAE3H4U1"/>
<evidence type="ECO:0000256" key="7">
    <source>
        <dbReference type="SAM" id="Phobius"/>
    </source>
</evidence>
<evidence type="ECO:0000256" key="3">
    <source>
        <dbReference type="ARBA" id="ARBA00022692"/>
    </source>
</evidence>
<feature type="transmembrane region" description="Helical" evidence="7">
    <location>
        <begin position="157"/>
        <end position="176"/>
    </location>
</feature>
<dbReference type="PANTHER" id="PTHR11819">
    <property type="entry name" value="SOLUTE CARRIER FAMILY 5"/>
    <property type="match status" value="1"/>
</dbReference>
<comment type="caution">
    <text evidence="8">The sequence shown here is derived from an EMBL/GenBank/DDBJ whole genome shotgun (WGS) entry which is preliminary data.</text>
</comment>
<feature type="transmembrane region" description="Helical" evidence="7">
    <location>
        <begin position="82"/>
        <end position="100"/>
    </location>
</feature>
<dbReference type="Proteomes" id="UP001204144">
    <property type="component" value="Unassembled WGS sequence"/>
</dbReference>
<keyword evidence="5 7" id="KW-0472">Membrane</keyword>
<keyword evidence="4 7" id="KW-1133">Transmembrane helix</keyword>
<dbReference type="RefSeq" id="WP_255037802.1">
    <property type="nucleotide sequence ID" value="NZ_RJUF01000054.1"/>
</dbReference>
<evidence type="ECO:0000313" key="9">
    <source>
        <dbReference type="Proteomes" id="UP001204144"/>
    </source>
</evidence>
<feature type="transmembrane region" description="Helical" evidence="7">
    <location>
        <begin position="188"/>
        <end position="206"/>
    </location>
</feature>
<sequence length="597" mass="66674">MLKSLEWFDVIVVVAVLLFLIVASMYSSFKKKDAEEYFMASRSLKWWSVAGSIFGTNIHAQQIIGMMGVGYSIGFAQSHYEIWAIPAILVLCYIFIPIYRKRNFFTLSQFLETRFNANARLVYTVLMVAFILIQLIGGFYIGSRTLGLLFEGTGWEVSYVAGICIIATVTVIFTVFGGMESVVTADNILTIIMIASILLMGSFTYMQPEIGGLSGLLKLDHAEANKMHLYLPSNHPKLPWSGIFTGLTILNMFYWTTNQYQVQRVLAAKTDRDAKLGSIAAGFLKLIIPFFSIAVGSAAYYIFKTRYGADSIKPDDTFLTLLKTVVPTGYGLVGLILAGLMCAIFSAIYSMMNSVSTMMAYDIFKKYINPKASDKKTVRFGQLAVFLICNVAGILAFSTYDPNSSDNFFLKLANQTSYIKPGLVVVFFWGVLWKQTNPIAAVMVLAGSPFIGLGCDWIFENILIQYPFIRQTFGETFNFLYRVFSIFLIGSILLVIWSKYLNANGKAKIAEFDLGISLSGIGSTLFWFLLTQIPFIVVALLGLISPQTAATPAAIVCLLLFVWFHKRAKDEMTLFKSDIFYAGLLTSSMIWIMFYFA</sequence>
<keyword evidence="3 7" id="KW-0812">Transmembrane</keyword>
<feature type="transmembrane region" description="Helical" evidence="7">
    <location>
        <begin position="46"/>
        <end position="70"/>
    </location>
</feature>
<proteinExistence type="inferred from homology"/>
<feature type="transmembrane region" description="Helical" evidence="7">
    <location>
        <begin position="509"/>
        <end position="529"/>
    </location>
</feature>
<evidence type="ECO:0000313" key="8">
    <source>
        <dbReference type="EMBL" id="MCP9764041.1"/>
    </source>
</evidence>
<evidence type="ECO:0000256" key="2">
    <source>
        <dbReference type="ARBA" id="ARBA00006434"/>
    </source>
</evidence>
<dbReference type="Pfam" id="PF00474">
    <property type="entry name" value="SSF"/>
    <property type="match status" value="1"/>
</dbReference>
<feature type="transmembrane region" description="Helical" evidence="7">
    <location>
        <begin position="535"/>
        <end position="564"/>
    </location>
</feature>
<evidence type="ECO:0000256" key="1">
    <source>
        <dbReference type="ARBA" id="ARBA00004141"/>
    </source>
</evidence>
<feature type="transmembrane region" description="Helical" evidence="7">
    <location>
        <begin position="276"/>
        <end position="303"/>
    </location>
</feature>
<feature type="transmembrane region" description="Helical" evidence="7">
    <location>
        <begin position="479"/>
        <end position="497"/>
    </location>
</feature>
<name>A0AAE3H4U1_9BACT</name>
<dbReference type="PROSITE" id="PS50283">
    <property type="entry name" value="NA_SOLUT_SYMP_3"/>
    <property type="match status" value="1"/>
</dbReference>
<feature type="transmembrane region" description="Helical" evidence="7">
    <location>
        <begin position="6"/>
        <end position="26"/>
    </location>
</feature>
<dbReference type="InterPro" id="IPR001734">
    <property type="entry name" value="Na/solute_symporter"/>
</dbReference>
<reference evidence="8 9" key="1">
    <citation type="submission" date="2018-11" db="EMBL/GenBank/DDBJ databases">
        <title>Novel bacteria species description.</title>
        <authorList>
            <person name="Han J.-H."/>
        </authorList>
    </citation>
    <scope>NUCLEOTIDE SEQUENCE [LARGE SCALE GENOMIC DNA]</scope>
    <source>
        <strain evidence="8 9">KCTC23259</strain>
    </source>
</reference>
<feature type="transmembrane region" description="Helical" evidence="7">
    <location>
        <begin position="329"/>
        <end position="349"/>
    </location>
</feature>
<feature type="transmembrane region" description="Helical" evidence="7">
    <location>
        <begin position="439"/>
        <end position="459"/>
    </location>
</feature>
<dbReference type="EMBL" id="RJUF01000054">
    <property type="protein sequence ID" value="MCP9764041.1"/>
    <property type="molecule type" value="Genomic_DNA"/>
</dbReference>
<organism evidence="8 9">
    <name type="scientific">Lacihabitans soyangensis</name>
    <dbReference type="NCBI Taxonomy" id="869394"/>
    <lineage>
        <taxon>Bacteria</taxon>
        <taxon>Pseudomonadati</taxon>
        <taxon>Bacteroidota</taxon>
        <taxon>Cytophagia</taxon>
        <taxon>Cytophagales</taxon>
        <taxon>Leadbetterellaceae</taxon>
        <taxon>Lacihabitans</taxon>
    </lineage>
</organism>